<dbReference type="Gene3D" id="2.60.40.10">
    <property type="entry name" value="Immunoglobulins"/>
    <property type="match status" value="2"/>
</dbReference>
<keyword evidence="3" id="KW-1185">Reference proteome</keyword>
<organism evidence="2 3">
    <name type="scientific">Mythimna separata</name>
    <name type="common">Oriental armyworm</name>
    <name type="synonym">Pseudaletia separata</name>
    <dbReference type="NCBI Taxonomy" id="271217"/>
    <lineage>
        <taxon>Eukaryota</taxon>
        <taxon>Metazoa</taxon>
        <taxon>Ecdysozoa</taxon>
        <taxon>Arthropoda</taxon>
        <taxon>Hexapoda</taxon>
        <taxon>Insecta</taxon>
        <taxon>Pterygota</taxon>
        <taxon>Neoptera</taxon>
        <taxon>Endopterygota</taxon>
        <taxon>Lepidoptera</taxon>
        <taxon>Glossata</taxon>
        <taxon>Ditrysia</taxon>
        <taxon>Noctuoidea</taxon>
        <taxon>Noctuidae</taxon>
        <taxon>Noctuinae</taxon>
        <taxon>Hadenini</taxon>
        <taxon>Mythimna</taxon>
    </lineage>
</organism>
<reference evidence="2" key="1">
    <citation type="submission" date="2023-03" db="EMBL/GenBank/DDBJ databases">
        <title>Chromosome-level genomes of two armyworms, Mythimna separata and Mythimna loreyi, provide insights into the biosynthesis and reception of sex pheromones.</title>
        <authorList>
            <person name="Zhao H."/>
        </authorList>
    </citation>
    <scope>NUCLEOTIDE SEQUENCE</scope>
    <source>
        <strain evidence="2">BeijingLab</strain>
        <tissue evidence="2">Pupa</tissue>
    </source>
</reference>
<protein>
    <recommendedName>
        <fullName evidence="1">Ig-like domain-containing protein</fullName>
    </recommendedName>
</protein>
<dbReference type="EMBL" id="JARGEI010000013">
    <property type="protein sequence ID" value="KAJ8721450.1"/>
    <property type="molecule type" value="Genomic_DNA"/>
</dbReference>
<dbReference type="Proteomes" id="UP001231518">
    <property type="component" value="Chromosome 12"/>
</dbReference>
<evidence type="ECO:0000259" key="1">
    <source>
        <dbReference type="PROSITE" id="PS50835"/>
    </source>
</evidence>
<sequence>MRQSLKVFSRRATTGSRGGRVTAPFKYFDSSAKTTGKHFTKCCGTMNYSIHFVLLIVCSKCIAVNIKRMDVPALVELGTESVILDCDYSTGETPGPGLVIKWFFNGSTGLVYQWIPPLRPQVIGLLKGKVDMSFKISDEPLQAYRAIKIINPGTHLSGNYTCVVSTFIAEDSQTRSMLVYSPGNSFHFDQEKKYVFLVTLKCVAEYLYPRPVMTILSKGVPLERAVTDMRMDSWGMYSVETTALVHDDDVTSPWEEFVCVLSLPLANYTNNRTTIYYPGLMPTHSASIEVKKPMEHQASNSPTFARCTLLFTLLISVNITF</sequence>
<dbReference type="SUPFAM" id="SSF48726">
    <property type="entry name" value="Immunoglobulin"/>
    <property type="match status" value="1"/>
</dbReference>
<dbReference type="InterPro" id="IPR007110">
    <property type="entry name" value="Ig-like_dom"/>
</dbReference>
<gene>
    <name evidence="2" type="ORF">PYW07_002225</name>
</gene>
<feature type="domain" description="Ig-like" evidence="1">
    <location>
        <begin position="80"/>
        <end position="180"/>
    </location>
</feature>
<name>A0AAD8DT86_MYTSE</name>
<dbReference type="PROSITE" id="PS50835">
    <property type="entry name" value="IG_LIKE"/>
    <property type="match status" value="1"/>
</dbReference>
<evidence type="ECO:0000313" key="3">
    <source>
        <dbReference type="Proteomes" id="UP001231518"/>
    </source>
</evidence>
<accession>A0AAD8DT86</accession>
<dbReference type="PANTHER" id="PTHR21261">
    <property type="entry name" value="BEAT PROTEIN"/>
    <property type="match status" value="1"/>
</dbReference>
<dbReference type="AlphaFoldDB" id="A0AAD8DT86"/>
<dbReference type="InterPro" id="IPR036179">
    <property type="entry name" value="Ig-like_dom_sf"/>
</dbReference>
<dbReference type="PANTHER" id="PTHR21261:SF2">
    <property type="entry name" value="GH04238P-RELATED"/>
    <property type="match status" value="1"/>
</dbReference>
<comment type="caution">
    <text evidence="2">The sequence shown here is derived from an EMBL/GenBank/DDBJ whole genome shotgun (WGS) entry which is preliminary data.</text>
</comment>
<dbReference type="InterPro" id="IPR013783">
    <property type="entry name" value="Ig-like_fold"/>
</dbReference>
<proteinExistence type="predicted"/>
<evidence type="ECO:0000313" key="2">
    <source>
        <dbReference type="EMBL" id="KAJ8721450.1"/>
    </source>
</evidence>